<feature type="region of interest" description="Disordered" evidence="1">
    <location>
        <begin position="134"/>
        <end position="163"/>
    </location>
</feature>
<comment type="caution">
    <text evidence="2">The sequence shown here is derived from an EMBL/GenBank/DDBJ whole genome shotgun (WGS) entry which is preliminary data.</text>
</comment>
<feature type="region of interest" description="Disordered" evidence="1">
    <location>
        <begin position="1"/>
        <end position="62"/>
    </location>
</feature>
<feature type="compositionally biased region" description="Basic and acidic residues" evidence="1">
    <location>
        <begin position="9"/>
        <end position="18"/>
    </location>
</feature>
<sequence length="181" mass="20447">MSSKNTQKTKTDKFEPKIGFENPNNNEMSLSFSEFEIEGKPPRSESFFSESDNQKEESKSNDVIISDVNEGANESQGLNHAFFEENSESATEKEVSDFFKQEIENTTVAKGEKKLKGHEKTVSETSEPIEIIISNAESVEKSKPKVKTHEAKDPKNKEKEKIKRQEQSPSICCKCKGCLIF</sequence>
<dbReference type="AlphaFoldDB" id="A0A1R2CJY2"/>
<evidence type="ECO:0000313" key="3">
    <source>
        <dbReference type="Proteomes" id="UP000187209"/>
    </source>
</evidence>
<reference evidence="2 3" key="1">
    <citation type="submission" date="2016-11" db="EMBL/GenBank/DDBJ databases">
        <title>The macronuclear genome of Stentor coeruleus: a giant cell with tiny introns.</title>
        <authorList>
            <person name="Slabodnick M."/>
            <person name="Ruby J.G."/>
            <person name="Reiff S.B."/>
            <person name="Swart E.C."/>
            <person name="Gosai S."/>
            <person name="Prabakaran S."/>
            <person name="Witkowska E."/>
            <person name="Larue G.E."/>
            <person name="Fisher S."/>
            <person name="Freeman R.M."/>
            <person name="Gunawardena J."/>
            <person name="Chu W."/>
            <person name="Stover N.A."/>
            <person name="Gregory B.D."/>
            <person name="Nowacki M."/>
            <person name="Derisi J."/>
            <person name="Roy S.W."/>
            <person name="Marshall W.F."/>
            <person name="Sood P."/>
        </authorList>
    </citation>
    <scope>NUCLEOTIDE SEQUENCE [LARGE SCALE GENOMIC DNA]</scope>
    <source>
        <strain evidence="2">WM001</strain>
    </source>
</reference>
<organism evidence="2 3">
    <name type="scientific">Stentor coeruleus</name>
    <dbReference type="NCBI Taxonomy" id="5963"/>
    <lineage>
        <taxon>Eukaryota</taxon>
        <taxon>Sar</taxon>
        <taxon>Alveolata</taxon>
        <taxon>Ciliophora</taxon>
        <taxon>Postciliodesmatophora</taxon>
        <taxon>Heterotrichea</taxon>
        <taxon>Heterotrichida</taxon>
        <taxon>Stentoridae</taxon>
        <taxon>Stentor</taxon>
    </lineage>
</organism>
<evidence type="ECO:0000256" key="1">
    <source>
        <dbReference type="SAM" id="MobiDB-lite"/>
    </source>
</evidence>
<dbReference type="Proteomes" id="UP000187209">
    <property type="component" value="Unassembled WGS sequence"/>
</dbReference>
<dbReference type="EMBL" id="MPUH01000129">
    <property type="protein sequence ID" value="OMJ89303.1"/>
    <property type="molecule type" value="Genomic_DNA"/>
</dbReference>
<protein>
    <submittedName>
        <fullName evidence="2">Uncharacterized protein</fullName>
    </submittedName>
</protein>
<keyword evidence="3" id="KW-1185">Reference proteome</keyword>
<feature type="compositionally biased region" description="Polar residues" evidence="1">
    <location>
        <begin position="22"/>
        <end position="32"/>
    </location>
</feature>
<name>A0A1R2CJY2_9CILI</name>
<proteinExistence type="predicted"/>
<gene>
    <name evidence="2" type="ORF">SteCoe_8601</name>
</gene>
<evidence type="ECO:0000313" key="2">
    <source>
        <dbReference type="EMBL" id="OMJ89303.1"/>
    </source>
</evidence>
<accession>A0A1R2CJY2</accession>
<feature type="compositionally biased region" description="Basic and acidic residues" evidence="1">
    <location>
        <begin position="138"/>
        <end position="163"/>
    </location>
</feature>